<dbReference type="Gene3D" id="3.90.400.10">
    <property type="entry name" value="Oligo-1,6-glucosidase, Domain 2"/>
    <property type="match status" value="1"/>
</dbReference>
<keyword evidence="3" id="KW-0326">Glycosidase</keyword>
<feature type="domain" description="Glycosyl hydrolase family 13 catalytic" evidence="4">
    <location>
        <begin position="19"/>
        <end position="408"/>
    </location>
</feature>
<dbReference type="RefSeq" id="WP_207138384.1">
    <property type="nucleotide sequence ID" value="NZ_JAEKJZ010000001.1"/>
</dbReference>
<dbReference type="Gene3D" id="2.60.40.1180">
    <property type="entry name" value="Golgi alpha-mannosidase II"/>
    <property type="match status" value="1"/>
</dbReference>
<dbReference type="SMART" id="SM00642">
    <property type="entry name" value="Aamy"/>
    <property type="match status" value="1"/>
</dbReference>
<dbReference type="Gene3D" id="3.20.20.80">
    <property type="entry name" value="Glycosidases"/>
    <property type="match status" value="1"/>
</dbReference>
<dbReference type="Proteomes" id="UP000664096">
    <property type="component" value="Unassembled WGS sequence"/>
</dbReference>
<dbReference type="GO" id="GO:0004556">
    <property type="term" value="F:alpha-amylase activity"/>
    <property type="evidence" value="ECO:0007669"/>
    <property type="project" value="TreeGrafter"/>
</dbReference>
<proteinExistence type="inferred from homology"/>
<dbReference type="InterPro" id="IPR045857">
    <property type="entry name" value="O16G_dom_2"/>
</dbReference>
<protein>
    <submittedName>
        <fullName evidence="5">Alpha-glucosidase</fullName>
    </submittedName>
</protein>
<dbReference type="Pfam" id="PF00128">
    <property type="entry name" value="Alpha-amylase"/>
    <property type="match status" value="1"/>
</dbReference>
<evidence type="ECO:0000313" key="5">
    <source>
        <dbReference type="EMBL" id="MBN9668944.1"/>
    </source>
</evidence>
<dbReference type="PANTHER" id="PTHR10357">
    <property type="entry name" value="ALPHA-AMYLASE FAMILY MEMBER"/>
    <property type="match status" value="1"/>
</dbReference>
<dbReference type="InterPro" id="IPR006047">
    <property type="entry name" value="GH13_cat_dom"/>
</dbReference>
<organism evidence="5 6">
    <name type="scientific">Roseibium aggregatum</name>
    <dbReference type="NCBI Taxonomy" id="187304"/>
    <lineage>
        <taxon>Bacteria</taxon>
        <taxon>Pseudomonadati</taxon>
        <taxon>Pseudomonadota</taxon>
        <taxon>Alphaproteobacteria</taxon>
        <taxon>Hyphomicrobiales</taxon>
        <taxon>Stappiaceae</taxon>
        <taxon>Roseibium</taxon>
    </lineage>
</organism>
<evidence type="ECO:0000259" key="4">
    <source>
        <dbReference type="SMART" id="SM00642"/>
    </source>
</evidence>
<gene>
    <name evidence="5" type="ORF">JF539_01260</name>
</gene>
<dbReference type="GO" id="GO:0009313">
    <property type="term" value="P:oligosaccharide catabolic process"/>
    <property type="evidence" value="ECO:0007669"/>
    <property type="project" value="TreeGrafter"/>
</dbReference>
<reference evidence="5" key="1">
    <citation type="submission" date="2020-12" db="EMBL/GenBank/DDBJ databases">
        <title>Oil enriched cultivation method for isolating marine PHA-producing bacteria.</title>
        <authorList>
            <person name="Zheng W."/>
            <person name="Yu S."/>
            <person name="Huang Y."/>
        </authorList>
    </citation>
    <scope>NUCLEOTIDE SEQUENCE</scope>
    <source>
        <strain evidence="5">SY-2-12</strain>
    </source>
</reference>
<name>A0A939EAM9_9HYPH</name>
<keyword evidence="2" id="KW-0378">Hydrolase</keyword>
<dbReference type="EMBL" id="JAEKJZ010000001">
    <property type="protein sequence ID" value="MBN9668944.1"/>
    <property type="molecule type" value="Genomic_DNA"/>
</dbReference>
<dbReference type="PANTHER" id="PTHR10357:SF179">
    <property type="entry name" value="NEUTRAL AND BASIC AMINO ACID TRANSPORT PROTEIN RBAT"/>
    <property type="match status" value="1"/>
</dbReference>
<dbReference type="AlphaFoldDB" id="A0A939EAM9"/>
<dbReference type="FunFam" id="3.90.400.10:FF:000002">
    <property type="entry name" value="Sucrose isomerase"/>
    <property type="match status" value="1"/>
</dbReference>
<dbReference type="InterPro" id="IPR013780">
    <property type="entry name" value="Glyco_hydro_b"/>
</dbReference>
<dbReference type="InterPro" id="IPR017853">
    <property type="entry name" value="GH"/>
</dbReference>
<comment type="similarity">
    <text evidence="1">Belongs to the glycosyl hydrolase 13 family.</text>
</comment>
<evidence type="ECO:0000256" key="3">
    <source>
        <dbReference type="ARBA" id="ARBA00023295"/>
    </source>
</evidence>
<evidence type="ECO:0000313" key="6">
    <source>
        <dbReference type="Proteomes" id="UP000664096"/>
    </source>
</evidence>
<accession>A0A939EAM9</accession>
<evidence type="ECO:0000256" key="2">
    <source>
        <dbReference type="ARBA" id="ARBA00022801"/>
    </source>
</evidence>
<comment type="caution">
    <text evidence="5">The sequence shown here is derived from an EMBL/GenBank/DDBJ whole genome shotgun (WGS) entry which is preliminary data.</text>
</comment>
<dbReference type="CDD" id="cd11330">
    <property type="entry name" value="AmyAc_OligoGlu"/>
    <property type="match status" value="1"/>
</dbReference>
<dbReference type="SUPFAM" id="SSF51011">
    <property type="entry name" value="Glycosyl hydrolase domain"/>
    <property type="match status" value="1"/>
</dbReference>
<evidence type="ECO:0000256" key="1">
    <source>
        <dbReference type="ARBA" id="ARBA00008061"/>
    </source>
</evidence>
<dbReference type="SUPFAM" id="SSF51445">
    <property type="entry name" value="(Trans)glycosidases"/>
    <property type="match status" value="1"/>
</dbReference>
<sequence>MPDNRIADLDWWRGAVIYQIYPRSFNDTNGDGIGDLNGVTERMDYIASLGVDAIWLSPFFTSPMEDFGYDVSDYEDVDPMFGTLADFDKMVEAAHDRGLKVMIDLVISHTSDRHPWFKESRASKDNAKSDWYVWADAKPDGTPPNNWLSLFGGPAWEWDSRRCQYYMHNFLTSQPDLNFHNPDVQDAVLSAAEFWLKRGVDGFRLDTVNFYFHDAQLRDNPPLGAGEMPSTVDPTNPYGFQDHLYDKTRPENLIFLEKLRGLLDRYPGSTSVGEIGADGQAVELTASYTEAGKRIHMAYSFDLLTPQHSASYIRRIVDEMNVGTENGWASWALSNHDVKRVASRWGEGLDLKKFAPLEAALCASLRGTPCVYQGEELGLTQADVPFEKLQDPYGIRFWPEYKGRDGCRTPMPWVKDAANAGFSDADPWLPVAEEHYDKAAFEQDEDETSILNRNRAFYAWRRTRLSLQKGDMSFLDGPEDTLVFTRSHDRETVLCAFNLGTAPTTITLSGLDLEDLHAPGFSGKVEGTTIALEGLDAAFARVRS</sequence>